<evidence type="ECO:0000313" key="4">
    <source>
        <dbReference type="EMBL" id="MDA0166071.1"/>
    </source>
</evidence>
<dbReference type="InterPro" id="IPR035986">
    <property type="entry name" value="PKD_dom_sf"/>
</dbReference>
<dbReference type="Pfam" id="PF18911">
    <property type="entry name" value="PKD_4"/>
    <property type="match status" value="1"/>
</dbReference>
<accession>A0A9X3MZT2</accession>
<dbReference type="InterPro" id="IPR013783">
    <property type="entry name" value="Ig-like_fold"/>
</dbReference>
<keyword evidence="5" id="KW-1185">Reference proteome</keyword>
<protein>
    <submittedName>
        <fullName evidence="4">PKD domain-containing protein</fullName>
    </submittedName>
</protein>
<dbReference type="Gene3D" id="2.60.40.10">
    <property type="entry name" value="Immunoglobulins"/>
    <property type="match status" value="2"/>
</dbReference>
<evidence type="ECO:0000256" key="1">
    <source>
        <dbReference type="SAM" id="MobiDB-lite"/>
    </source>
</evidence>
<evidence type="ECO:0000259" key="3">
    <source>
        <dbReference type="SMART" id="SM00089"/>
    </source>
</evidence>
<dbReference type="GO" id="GO:0005975">
    <property type="term" value="P:carbohydrate metabolic process"/>
    <property type="evidence" value="ECO:0007669"/>
    <property type="project" value="UniProtKB-ARBA"/>
</dbReference>
<dbReference type="CDD" id="cd00146">
    <property type="entry name" value="PKD"/>
    <property type="match status" value="1"/>
</dbReference>
<dbReference type="Proteomes" id="UP001149140">
    <property type="component" value="Unassembled WGS sequence"/>
</dbReference>
<dbReference type="InterPro" id="IPR000601">
    <property type="entry name" value="PKD_dom"/>
</dbReference>
<name>A0A9X3MZT2_9ACTN</name>
<feature type="signal peptide" evidence="2">
    <location>
        <begin position="1"/>
        <end position="25"/>
    </location>
</feature>
<evidence type="ECO:0000313" key="5">
    <source>
        <dbReference type="Proteomes" id="UP001149140"/>
    </source>
</evidence>
<dbReference type="AlphaFoldDB" id="A0A9X3MZT2"/>
<dbReference type="SMART" id="SM00089">
    <property type="entry name" value="PKD"/>
    <property type="match status" value="2"/>
</dbReference>
<dbReference type="RefSeq" id="WP_270045332.1">
    <property type="nucleotide sequence ID" value="NZ_JAPDOD010000058.1"/>
</dbReference>
<organism evidence="4 5">
    <name type="scientific">Solirubrobacter ginsenosidimutans</name>
    <dbReference type="NCBI Taxonomy" id="490573"/>
    <lineage>
        <taxon>Bacteria</taxon>
        <taxon>Bacillati</taxon>
        <taxon>Actinomycetota</taxon>
        <taxon>Thermoleophilia</taxon>
        <taxon>Solirubrobacterales</taxon>
        <taxon>Solirubrobacteraceae</taxon>
        <taxon>Solirubrobacter</taxon>
    </lineage>
</organism>
<feature type="domain" description="PKD/Chitinase" evidence="3">
    <location>
        <begin position="30"/>
        <end position="115"/>
    </location>
</feature>
<keyword evidence="2" id="KW-0732">Signal</keyword>
<gene>
    <name evidence="4" type="ORF">OM076_37755</name>
</gene>
<feature type="chain" id="PRO_5040746460" evidence="2">
    <location>
        <begin position="26"/>
        <end position="967"/>
    </location>
</feature>
<feature type="domain" description="PKD/Chitinase" evidence="3">
    <location>
        <begin position="162"/>
        <end position="250"/>
    </location>
</feature>
<feature type="compositionally biased region" description="Low complexity" evidence="1">
    <location>
        <begin position="128"/>
        <end position="137"/>
    </location>
</feature>
<dbReference type="EMBL" id="JAPDOD010000058">
    <property type="protein sequence ID" value="MDA0166071.1"/>
    <property type="molecule type" value="Genomic_DNA"/>
</dbReference>
<proteinExistence type="predicted"/>
<reference evidence="4" key="1">
    <citation type="submission" date="2022-10" db="EMBL/GenBank/DDBJ databases">
        <title>The WGS of Solirubrobacter ginsenosidimutans DSM 21036.</title>
        <authorList>
            <person name="Jiang Z."/>
        </authorList>
    </citation>
    <scope>NUCLEOTIDE SEQUENCE</scope>
    <source>
        <strain evidence="4">DSM 21036</strain>
    </source>
</reference>
<sequence length="967" mass="103093">MKLLRPTLLFWVCILALLGAATAGAQTPLEASFEVTPAEPTVNELVTLTDTTKNPTNAKLEFAWDLDADDQFDDGTSMAMTHTFTTPGAHRVALRVRRIGTVTATDVATRTIVVKAGGTATPTPTPTPTATNTPEPVPTVIHGPKINLPPQARIARQCAPMGPTQVCLGPIVALDKPKTFDASESTDGNGTIVRYQWDLDGNGVYDVDTGASPTLTTTYKDEAPAVLKLKVTDDDGATDETGMVLKKLEPECQSWMRVSKIVATGPCLRRYTLDNGRQYRSEFPVTVNGITIAPRNGKRVMLNVIGSGLLQRFEIIGGDAIATLPFKAGFVQVQAGPLHWVLRDGKLQNVAAYDGQTVNGLRITGAPRFFELPSAGVSRTSFYVKLPDAFGAPTSEKPIVLTQRSSTPLGTVASADDAFEFTVPSASIGPIALNGLLVRYDGDGLWEIEANLRLPVLDASLEAKAGIYKGDFNFAGAELQFGSPGAGPFGPVFLQRIKFRVEVDPKKSECVPHLGVETYEFLGYKTTYDYGVPTFALCGEVGLTGGPSVLGASLVSLDAGLGLATYDDRPSVMRAFGKMKVGPIPFADATFEAHTDGFLKVSGKFNYGWDGFASIRGHLDVGVLGKKFNAEGGVKGCLEFVDFCRGVNALVSSKGIAVCMVIDYWVDDWRPGFGYKWGDSLPTPYFSGCSLGPYRENLNRAMAASVEERTITVPAGLPGTVFAATGAGAPPKITLVGPKGERISTPEDLMPVEAKPFFLMKNPQANLTQVAVMRPSAGEWKVIVEDGSAPVTSLKVANAMERPKVDVQVTGKGAQRKLTYSVTKEPGQTVSFIERGPSTSGAIGAVSKLTGALNFHPAGGAGEKREIVAIVEQDGMVSDQFVVGHYQAPKVFRPGLVKGVKAAKRGTRLAVSWKATIGAERYVVTIALSDGRRIVKQVTTRSLILRTTARAKRVTVRAVTDAGVVGR</sequence>
<dbReference type="InterPro" id="IPR022409">
    <property type="entry name" value="PKD/Chitinase_dom"/>
</dbReference>
<dbReference type="SUPFAM" id="SSF49299">
    <property type="entry name" value="PKD domain"/>
    <property type="match status" value="2"/>
</dbReference>
<comment type="caution">
    <text evidence="4">The sequence shown here is derived from an EMBL/GenBank/DDBJ whole genome shotgun (WGS) entry which is preliminary data.</text>
</comment>
<evidence type="ECO:0000256" key="2">
    <source>
        <dbReference type="SAM" id="SignalP"/>
    </source>
</evidence>
<feature type="region of interest" description="Disordered" evidence="1">
    <location>
        <begin position="117"/>
        <end position="137"/>
    </location>
</feature>